<feature type="transmembrane region" description="Helical" evidence="1">
    <location>
        <begin position="29"/>
        <end position="52"/>
    </location>
</feature>
<organism evidence="2 3">
    <name type="scientific">Paenibacillus ferrarius</name>
    <dbReference type="NCBI Taxonomy" id="1469647"/>
    <lineage>
        <taxon>Bacteria</taxon>
        <taxon>Bacillati</taxon>
        <taxon>Bacillota</taxon>
        <taxon>Bacilli</taxon>
        <taxon>Bacillales</taxon>
        <taxon>Paenibacillaceae</taxon>
        <taxon>Paenibacillus</taxon>
    </lineage>
</organism>
<sequence>MILFCNIALLLTSILTGSLKRWQLYYKTVLYLSFCNLLYNVLCSHSLTWSFRSDSLLNHKTTDLLNTFILLPCTAILYLHFFPTSKKRNKFYYYLAWVAGFSAIEYFWYILDLIIYNHGWSFPCSIAFYFAMFYALELHHRNVSKALLFSFFAILFLVIAFKIPIWK</sequence>
<comment type="caution">
    <text evidence="2">The sequence shown here is derived from an EMBL/GenBank/DDBJ whole genome shotgun (WGS) entry which is preliminary data.</text>
</comment>
<keyword evidence="1" id="KW-0472">Membrane</keyword>
<accession>A0A1V4HG83</accession>
<protein>
    <submittedName>
        <fullName evidence="2">Uncharacterized protein</fullName>
    </submittedName>
</protein>
<evidence type="ECO:0000313" key="3">
    <source>
        <dbReference type="Proteomes" id="UP000190626"/>
    </source>
</evidence>
<name>A0A1V4HG83_9BACL</name>
<gene>
    <name evidence="2" type="ORF">BC351_31180</name>
</gene>
<feature type="transmembrane region" description="Helical" evidence="1">
    <location>
        <begin position="91"/>
        <end position="109"/>
    </location>
</feature>
<dbReference type="Proteomes" id="UP000190626">
    <property type="component" value="Unassembled WGS sequence"/>
</dbReference>
<dbReference type="NCBIfam" id="NF041644">
    <property type="entry name" value="CBO0543_fam"/>
    <property type="match status" value="1"/>
</dbReference>
<dbReference type="AlphaFoldDB" id="A0A1V4HG83"/>
<keyword evidence="3" id="KW-1185">Reference proteome</keyword>
<feature type="transmembrane region" description="Helical" evidence="1">
    <location>
        <begin position="115"/>
        <end position="134"/>
    </location>
</feature>
<dbReference type="InterPro" id="IPR048147">
    <property type="entry name" value="CBO0543-like"/>
</dbReference>
<dbReference type="STRING" id="1469647.BC351_31180"/>
<proteinExistence type="predicted"/>
<feature type="transmembrane region" description="Helical" evidence="1">
    <location>
        <begin position="146"/>
        <end position="166"/>
    </location>
</feature>
<reference evidence="3" key="1">
    <citation type="submission" date="2016-07" db="EMBL/GenBank/DDBJ databases">
        <authorList>
            <person name="Florea S."/>
            <person name="Webb J.S."/>
            <person name="Jaromczyk J."/>
            <person name="Schardl C.L."/>
        </authorList>
    </citation>
    <scope>NUCLEOTIDE SEQUENCE [LARGE SCALE GENOMIC DNA]</scope>
    <source>
        <strain evidence="3">CY1</strain>
    </source>
</reference>
<keyword evidence="1" id="KW-1133">Transmembrane helix</keyword>
<keyword evidence="1" id="KW-0812">Transmembrane</keyword>
<evidence type="ECO:0000256" key="1">
    <source>
        <dbReference type="SAM" id="Phobius"/>
    </source>
</evidence>
<dbReference type="EMBL" id="MBTG01000021">
    <property type="protein sequence ID" value="OPH54680.1"/>
    <property type="molecule type" value="Genomic_DNA"/>
</dbReference>
<evidence type="ECO:0000313" key="2">
    <source>
        <dbReference type="EMBL" id="OPH54680.1"/>
    </source>
</evidence>
<dbReference type="RefSeq" id="WP_079414931.1">
    <property type="nucleotide sequence ID" value="NZ_MBTG01000021.1"/>
</dbReference>
<feature type="transmembrane region" description="Helical" evidence="1">
    <location>
        <begin position="64"/>
        <end position="82"/>
    </location>
</feature>